<organism evidence="2 3">
    <name type="scientific">Sclerotinia nivalis</name>
    <dbReference type="NCBI Taxonomy" id="352851"/>
    <lineage>
        <taxon>Eukaryota</taxon>
        <taxon>Fungi</taxon>
        <taxon>Dikarya</taxon>
        <taxon>Ascomycota</taxon>
        <taxon>Pezizomycotina</taxon>
        <taxon>Leotiomycetes</taxon>
        <taxon>Helotiales</taxon>
        <taxon>Sclerotiniaceae</taxon>
        <taxon>Sclerotinia</taxon>
    </lineage>
</organism>
<keyword evidence="3" id="KW-1185">Reference proteome</keyword>
<evidence type="ECO:0000313" key="2">
    <source>
        <dbReference type="EMBL" id="KAJ8058923.1"/>
    </source>
</evidence>
<dbReference type="OrthoDB" id="3563552at2759"/>
<comment type="caution">
    <text evidence="2">The sequence shown here is derived from an EMBL/GenBank/DDBJ whole genome shotgun (WGS) entry which is preliminary data.</text>
</comment>
<keyword evidence="1" id="KW-0472">Membrane</keyword>
<evidence type="ECO:0000313" key="3">
    <source>
        <dbReference type="Proteomes" id="UP001152300"/>
    </source>
</evidence>
<dbReference type="Proteomes" id="UP001152300">
    <property type="component" value="Unassembled WGS sequence"/>
</dbReference>
<dbReference type="AlphaFoldDB" id="A0A9X0DFK4"/>
<reference evidence="2" key="1">
    <citation type="submission" date="2022-11" db="EMBL/GenBank/DDBJ databases">
        <title>Genome Resource of Sclerotinia nivalis Strain SnTB1, a Plant Pathogen Isolated from American Ginseng.</title>
        <authorList>
            <person name="Fan S."/>
        </authorList>
    </citation>
    <scope>NUCLEOTIDE SEQUENCE</scope>
    <source>
        <strain evidence="2">SnTB1</strain>
    </source>
</reference>
<gene>
    <name evidence="2" type="ORF">OCU04_011908</name>
</gene>
<dbReference type="EMBL" id="JAPEIS010000015">
    <property type="protein sequence ID" value="KAJ8058923.1"/>
    <property type="molecule type" value="Genomic_DNA"/>
</dbReference>
<name>A0A9X0DFK4_9HELO</name>
<keyword evidence="1" id="KW-1133">Transmembrane helix</keyword>
<feature type="transmembrane region" description="Helical" evidence="1">
    <location>
        <begin position="7"/>
        <end position="37"/>
    </location>
</feature>
<protein>
    <submittedName>
        <fullName evidence="2">Uncharacterized protein</fullName>
    </submittedName>
</protein>
<evidence type="ECO:0000256" key="1">
    <source>
        <dbReference type="SAM" id="Phobius"/>
    </source>
</evidence>
<keyword evidence="1" id="KW-0812">Transmembrane</keyword>
<accession>A0A9X0DFK4</accession>
<sequence>MPPHTRIFLVFTLLLLYVCFYSVLITITLPMVVIGAFQIGLNDLSQIVLEAVLGPWVAGRLRRHDDLILEGVIAERRRLGEERPMPGEYVPEEGIGAPQPQQGAGRTYRILFMETQMGMPNRIARYRGWLHQMEQAADWVAEDAQADDDAHLHFFLDWLAEFVQVDEDDLEDDDAHLHLFIDWVAEDDPADDDAHLDFFIDWVAEDDLADDDAHLDFFIE</sequence>
<proteinExistence type="predicted"/>